<evidence type="ECO:0000259" key="1">
    <source>
        <dbReference type="Pfam" id="PF05685"/>
    </source>
</evidence>
<dbReference type="GO" id="GO:0004519">
    <property type="term" value="F:endonuclease activity"/>
    <property type="evidence" value="ECO:0007669"/>
    <property type="project" value="UniProtKB-KW"/>
</dbReference>
<dbReference type="InterPro" id="IPR011335">
    <property type="entry name" value="Restrct_endonuc-II-like"/>
</dbReference>
<reference evidence="2" key="1">
    <citation type="submission" date="2021-05" db="EMBL/GenBank/DDBJ databases">
        <authorList>
            <person name="Pietrasiak N."/>
            <person name="Ward R."/>
            <person name="Stajich J.E."/>
            <person name="Kurbessoian T."/>
        </authorList>
    </citation>
    <scope>NUCLEOTIDE SEQUENCE</scope>
    <source>
        <strain evidence="2">UHER 2000/2452</strain>
    </source>
</reference>
<sequence length="180" mass="20391">MALTAQDLKIFQAQHPDHRLELVNGEIIVMSPCGYESDEIALEIGAQLRNWVRPRRCGRVTGSSAGFVLPNSDTRAPDVSFVRAERMPYTTEDYAQLVPDLIFEVRSKTDRLDSLRAKIRQFLELGTTVGALVDYQTQTIEVCRRNAEPITLHNGDRFTVPELLPGWEMEVSSIWAPEFN</sequence>
<dbReference type="CDD" id="cd06260">
    <property type="entry name" value="DUF820-like"/>
    <property type="match status" value="1"/>
</dbReference>
<proteinExistence type="predicted"/>
<dbReference type="PANTHER" id="PTHR34107">
    <property type="entry name" value="SLL0198 PROTEIN-RELATED"/>
    <property type="match status" value="1"/>
</dbReference>
<feature type="domain" description="Putative restriction endonuclease" evidence="1">
    <location>
        <begin position="12"/>
        <end position="171"/>
    </location>
</feature>
<dbReference type="AlphaFoldDB" id="A0A951QBJ9"/>
<dbReference type="Gene3D" id="3.90.1570.10">
    <property type="entry name" value="tt1808, chain A"/>
    <property type="match status" value="1"/>
</dbReference>
<evidence type="ECO:0000313" key="3">
    <source>
        <dbReference type="Proteomes" id="UP000757435"/>
    </source>
</evidence>
<protein>
    <submittedName>
        <fullName evidence="2">Uma2 family endonuclease</fullName>
    </submittedName>
</protein>
<dbReference type="EMBL" id="JAHHHD010000005">
    <property type="protein sequence ID" value="MBW4658338.1"/>
    <property type="molecule type" value="Genomic_DNA"/>
</dbReference>
<dbReference type="SUPFAM" id="SSF52980">
    <property type="entry name" value="Restriction endonuclease-like"/>
    <property type="match status" value="1"/>
</dbReference>
<dbReference type="InterPro" id="IPR012296">
    <property type="entry name" value="Nuclease_put_TT1808"/>
</dbReference>
<dbReference type="Pfam" id="PF05685">
    <property type="entry name" value="Uma2"/>
    <property type="match status" value="1"/>
</dbReference>
<dbReference type="Proteomes" id="UP000757435">
    <property type="component" value="Unassembled WGS sequence"/>
</dbReference>
<accession>A0A951QBJ9</accession>
<comment type="caution">
    <text evidence="2">The sequence shown here is derived from an EMBL/GenBank/DDBJ whole genome shotgun (WGS) entry which is preliminary data.</text>
</comment>
<evidence type="ECO:0000313" key="2">
    <source>
        <dbReference type="EMBL" id="MBW4658338.1"/>
    </source>
</evidence>
<dbReference type="PANTHER" id="PTHR34107:SF7">
    <property type="entry name" value="SLR2092 PROTEIN"/>
    <property type="match status" value="1"/>
</dbReference>
<keyword evidence="2" id="KW-0255">Endonuclease</keyword>
<gene>
    <name evidence="2" type="ORF">KME15_06670</name>
</gene>
<reference evidence="2" key="2">
    <citation type="journal article" date="2022" name="Microbiol. Resour. Announc.">
        <title>Metagenome Sequencing to Explore Phylogenomics of Terrestrial Cyanobacteria.</title>
        <authorList>
            <person name="Ward R.D."/>
            <person name="Stajich J.E."/>
            <person name="Johansen J.R."/>
            <person name="Huntemann M."/>
            <person name="Clum A."/>
            <person name="Foster B."/>
            <person name="Foster B."/>
            <person name="Roux S."/>
            <person name="Palaniappan K."/>
            <person name="Varghese N."/>
            <person name="Mukherjee S."/>
            <person name="Reddy T.B.K."/>
            <person name="Daum C."/>
            <person name="Copeland A."/>
            <person name="Chen I.A."/>
            <person name="Ivanova N.N."/>
            <person name="Kyrpides N.C."/>
            <person name="Shapiro N."/>
            <person name="Eloe-Fadrosh E.A."/>
            <person name="Pietrasiak N."/>
        </authorList>
    </citation>
    <scope>NUCLEOTIDE SEQUENCE</scope>
    <source>
        <strain evidence="2">UHER 2000/2452</strain>
    </source>
</reference>
<keyword evidence="2" id="KW-0540">Nuclease</keyword>
<name>A0A951QBJ9_9CYAN</name>
<organism evidence="2 3">
    <name type="scientific">Drouetiella hepatica Uher 2000/2452</name>
    <dbReference type="NCBI Taxonomy" id="904376"/>
    <lineage>
        <taxon>Bacteria</taxon>
        <taxon>Bacillati</taxon>
        <taxon>Cyanobacteriota</taxon>
        <taxon>Cyanophyceae</taxon>
        <taxon>Oculatellales</taxon>
        <taxon>Oculatellaceae</taxon>
        <taxon>Drouetiella</taxon>
    </lineage>
</organism>
<dbReference type="InterPro" id="IPR008538">
    <property type="entry name" value="Uma2"/>
</dbReference>
<keyword evidence="2" id="KW-0378">Hydrolase</keyword>